<dbReference type="PANTHER" id="PTHR21377:SF1">
    <property type="entry name" value="PROTEIN FAM210A"/>
    <property type="match status" value="1"/>
</dbReference>
<dbReference type="PANTHER" id="PTHR21377">
    <property type="entry name" value="PROTEIN FAM210B, MITOCHONDRIAL"/>
    <property type="match status" value="1"/>
</dbReference>
<dbReference type="GO" id="GO:0016020">
    <property type="term" value="C:membrane"/>
    <property type="evidence" value="ECO:0007669"/>
    <property type="project" value="UniProtKB-SubCell"/>
</dbReference>
<evidence type="ECO:0000256" key="2">
    <source>
        <dbReference type="ARBA" id="ARBA00022692"/>
    </source>
</evidence>
<dbReference type="STRING" id="7574.A0A1S3JL27"/>
<evidence type="ECO:0000259" key="8">
    <source>
        <dbReference type="Pfam" id="PF06916"/>
    </source>
</evidence>
<feature type="region of interest" description="Disordered" evidence="6">
    <location>
        <begin position="79"/>
        <end position="158"/>
    </location>
</feature>
<feature type="transmembrane region" description="Helical" evidence="7">
    <location>
        <begin position="231"/>
        <end position="253"/>
    </location>
</feature>
<evidence type="ECO:0000256" key="4">
    <source>
        <dbReference type="ARBA" id="ARBA00023054"/>
    </source>
</evidence>
<reference evidence="10" key="1">
    <citation type="submission" date="2025-08" db="UniProtKB">
        <authorList>
            <consortium name="RefSeq"/>
        </authorList>
    </citation>
    <scope>IDENTIFICATION</scope>
    <source>
        <tissue evidence="10">Gonads</tissue>
    </source>
</reference>
<feature type="compositionally biased region" description="Basic and acidic residues" evidence="6">
    <location>
        <begin position="79"/>
        <end position="104"/>
    </location>
</feature>
<accession>A0A1S3JL27</accession>
<evidence type="ECO:0000256" key="7">
    <source>
        <dbReference type="SAM" id="Phobius"/>
    </source>
</evidence>
<feature type="region of interest" description="Disordered" evidence="6">
    <location>
        <begin position="340"/>
        <end position="417"/>
    </location>
</feature>
<feature type="compositionally biased region" description="Basic and acidic residues" evidence="6">
    <location>
        <begin position="340"/>
        <end position="386"/>
    </location>
</feature>
<evidence type="ECO:0000256" key="1">
    <source>
        <dbReference type="ARBA" id="ARBA00004167"/>
    </source>
</evidence>
<comment type="subcellular location">
    <subcellularLocation>
        <location evidence="1">Membrane</location>
        <topology evidence="1">Single-pass membrane protein</topology>
    </subcellularLocation>
</comment>
<dbReference type="AlphaFoldDB" id="A0A1S3JL27"/>
<dbReference type="RefSeq" id="XP_013411072.1">
    <property type="nucleotide sequence ID" value="XM_013555618.1"/>
</dbReference>
<dbReference type="InterPro" id="IPR045866">
    <property type="entry name" value="FAM210A/B-like"/>
</dbReference>
<keyword evidence="3 7" id="KW-1133">Transmembrane helix</keyword>
<keyword evidence="5 7" id="KW-0472">Membrane</keyword>
<dbReference type="InParanoid" id="A0A1S3JL27"/>
<gene>
    <name evidence="10" type="primary">LOC106174187</name>
</gene>
<feature type="transmembrane region" description="Helical" evidence="7">
    <location>
        <begin position="179"/>
        <end position="199"/>
    </location>
</feature>
<dbReference type="KEGG" id="lak:106174187"/>
<dbReference type="Pfam" id="PF06916">
    <property type="entry name" value="FAM210A-B_dom"/>
    <property type="match status" value="1"/>
</dbReference>
<dbReference type="OrthoDB" id="5874039at2759"/>
<keyword evidence="4" id="KW-0175">Coiled coil</keyword>
<dbReference type="InterPro" id="IPR009688">
    <property type="entry name" value="FAM210A/B-like_dom"/>
</dbReference>
<evidence type="ECO:0000256" key="6">
    <source>
        <dbReference type="SAM" id="MobiDB-lite"/>
    </source>
</evidence>
<dbReference type="GeneID" id="106174187"/>
<evidence type="ECO:0000256" key="3">
    <source>
        <dbReference type="ARBA" id="ARBA00022989"/>
    </source>
</evidence>
<sequence length="417" mass="47747">MFRSSKRIARLWTNSTSISSQGWPWIYRTASSVHTHRTPRNSEIFRPVKFDSASSACHPLLISRNLSVTKHLLVPEKPDVRSKNYEKDSVSQKKQEGSNVKDSETISDAKANKSVSDFNIAEGGKGKSISPKSDSGAIEGENGKSLSKKSSEGDAEGDDEKSLTLFQRFKKVYKTHGKVFIVVEVTTSIGWFGLFYGIAKAGLDIVPLLEYFNASESIMKHFRPGSNLGDIALAFIMYKLVAPVRYMVTIVGTQQAIKYLRRKERIPKMEDQDRLRAMLKEGREEFRENFHEIQEQFKHYRENRKLGLKKDRQKSLINMRTRLTNLLHERRQKRLELAEAEKAKHDGKEDEEHEAEKLMEEIKREEEMLEDGPHEQADDSTCKDLEPQGSDEQLQGADLDTKSEEQVSRDSHIKRNS</sequence>
<feature type="compositionally biased region" description="Basic and acidic residues" evidence="6">
    <location>
        <begin position="399"/>
        <end position="417"/>
    </location>
</feature>
<organism evidence="9 10">
    <name type="scientific">Lingula anatina</name>
    <name type="common">Brachiopod</name>
    <name type="synonym">Lingula unguis</name>
    <dbReference type="NCBI Taxonomy" id="7574"/>
    <lineage>
        <taxon>Eukaryota</taxon>
        <taxon>Metazoa</taxon>
        <taxon>Spiralia</taxon>
        <taxon>Lophotrochozoa</taxon>
        <taxon>Brachiopoda</taxon>
        <taxon>Linguliformea</taxon>
        <taxon>Lingulata</taxon>
        <taxon>Lingulida</taxon>
        <taxon>Linguloidea</taxon>
        <taxon>Lingulidae</taxon>
        <taxon>Lingula</taxon>
    </lineage>
</organism>
<keyword evidence="2 7" id="KW-0812">Transmembrane</keyword>
<evidence type="ECO:0000256" key="5">
    <source>
        <dbReference type="ARBA" id="ARBA00023136"/>
    </source>
</evidence>
<evidence type="ECO:0000313" key="9">
    <source>
        <dbReference type="Proteomes" id="UP000085678"/>
    </source>
</evidence>
<evidence type="ECO:0000313" key="10">
    <source>
        <dbReference type="RefSeq" id="XP_013411072.1"/>
    </source>
</evidence>
<proteinExistence type="predicted"/>
<feature type="domain" description="DUF1279" evidence="8">
    <location>
        <begin position="167"/>
        <end position="254"/>
    </location>
</feature>
<dbReference type="Proteomes" id="UP000085678">
    <property type="component" value="Unplaced"/>
</dbReference>
<keyword evidence="9" id="KW-1185">Reference proteome</keyword>
<protein>
    <submittedName>
        <fullName evidence="10">Uncharacterized protein LOC106174187 isoform X1</fullName>
    </submittedName>
</protein>
<dbReference type="GO" id="GO:0005739">
    <property type="term" value="C:mitochondrion"/>
    <property type="evidence" value="ECO:0007669"/>
    <property type="project" value="TreeGrafter"/>
</dbReference>
<name>A0A1S3JL27_LINAN</name>